<reference evidence="2 3" key="1">
    <citation type="submission" date="2016-08" db="EMBL/GenBank/DDBJ databases">
        <authorList>
            <person name="Seilhamer J.J."/>
        </authorList>
    </citation>
    <scope>NUCLEOTIDE SEQUENCE [LARGE SCALE GENOMIC DNA]</scope>
    <source>
        <strain evidence="2 3">CFBP2542</strain>
    </source>
</reference>
<sequence length="483" mass="53381">MNRVDPRIEPLLAQMAKDPALPAGAEASIRQTIAESPYLSNLLGDAIEKGRIDAIAVSHGQNNGGHFQDGKDGKAGSLNVSEVAFKDFAGSERIDYLTEIMGHETMHGVLAQHRADALADFGKSMGNRMQDAYDNRENQVDLTGTTRVYLDSTRADEALSEISGMRALHDRIKHLNPQMSDGMVKRELLDRSSSRCVVRQPNGAPQFADGLTYDALTKQPFSRDDALTKSVEQCFYDSSGTLGPHGDSDYRNYYGVNPISHIAQNYAHLAHDRQPPEVRIDLKLLGLDPRQLERNGLDLGPAKTFNIVDLGKDGYGMVQLKDTGARGVSSPNLAAPNEPNRRLTPAEAGHPDHAMYQQIRSKVEQLDAANGRTFDATSERMTASLLTLAKDNELTRVDHVLLSEKTEDLPAAQNIFLVQGRPDDQAMLRAQMPTVEAAQRPVQESFSQLESVNQRLEQDRVREQSLEQQRSQEQQQRGPTPPL</sequence>
<feature type="compositionally biased region" description="Polar residues" evidence="1">
    <location>
        <begin position="442"/>
        <end position="455"/>
    </location>
</feature>
<organism evidence="2 3">
    <name type="scientific">Xanthomonas cucurbitae</name>
    <dbReference type="NCBI Taxonomy" id="56453"/>
    <lineage>
        <taxon>Bacteria</taxon>
        <taxon>Pseudomonadati</taxon>
        <taxon>Pseudomonadota</taxon>
        <taxon>Gammaproteobacteria</taxon>
        <taxon>Lysobacterales</taxon>
        <taxon>Lysobacteraceae</taxon>
        <taxon>Xanthomonas</taxon>
    </lineage>
</organism>
<dbReference type="EMBL" id="MDED01000067">
    <property type="protein sequence ID" value="PPU71247.1"/>
    <property type="molecule type" value="Genomic_DNA"/>
</dbReference>
<name>A0A2S7DBR7_9XANT</name>
<evidence type="ECO:0000256" key="1">
    <source>
        <dbReference type="SAM" id="MobiDB-lite"/>
    </source>
</evidence>
<dbReference type="OrthoDB" id="6001668at2"/>
<protein>
    <submittedName>
        <fullName evidence="2">Uncharacterized protein</fullName>
    </submittedName>
</protein>
<gene>
    <name evidence="2" type="ORF">XcuCFBP2542_18245</name>
</gene>
<evidence type="ECO:0000313" key="3">
    <source>
        <dbReference type="Proteomes" id="UP000239561"/>
    </source>
</evidence>
<feature type="compositionally biased region" description="Low complexity" evidence="1">
    <location>
        <begin position="466"/>
        <end position="477"/>
    </location>
</feature>
<accession>A0A2S7DBR7</accession>
<dbReference type="RefSeq" id="WP_104605620.1">
    <property type="nucleotide sequence ID" value="NZ_CP033326.1"/>
</dbReference>
<proteinExistence type="predicted"/>
<comment type="caution">
    <text evidence="2">The sequence shown here is derived from an EMBL/GenBank/DDBJ whole genome shotgun (WGS) entry which is preliminary data.</text>
</comment>
<dbReference type="Pfam" id="PF20410">
    <property type="entry name" value="X-Tfes_XVIPCD"/>
    <property type="match status" value="1"/>
</dbReference>
<feature type="region of interest" description="Disordered" evidence="1">
    <location>
        <begin position="436"/>
        <end position="483"/>
    </location>
</feature>
<evidence type="ECO:0000313" key="2">
    <source>
        <dbReference type="EMBL" id="PPU71247.1"/>
    </source>
</evidence>
<feature type="compositionally biased region" description="Basic and acidic residues" evidence="1">
    <location>
        <begin position="456"/>
        <end position="465"/>
    </location>
</feature>
<dbReference type="InterPro" id="IPR046519">
    <property type="entry name" value="X-Tfes_XVIPCD"/>
</dbReference>
<dbReference type="AlphaFoldDB" id="A0A2S7DBR7"/>
<dbReference type="Proteomes" id="UP000239561">
    <property type="component" value="Unassembled WGS sequence"/>
</dbReference>